<dbReference type="Proteomes" id="UP001295423">
    <property type="component" value="Unassembled WGS sequence"/>
</dbReference>
<comment type="caution">
    <text evidence="2">The sequence shown here is derived from an EMBL/GenBank/DDBJ whole genome shotgun (WGS) entry which is preliminary data.</text>
</comment>
<dbReference type="InterPro" id="IPR016197">
    <property type="entry name" value="Chromo-like_dom_sf"/>
</dbReference>
<dbReference type="AlphaFoldDB" id="A0AAD2JLV3"/>
<proteinExistence type="predicted"/>
<name>A0AAD2JLV3_9STRA</name>
<dbReference type="CDD" id="cd00024">
    <property type="entry name" value="CD_CSD"/>
    <property type="match status" value="1"/>
</dbReference>
<reference evidence="2" key="1">
    <citation type="submission" date="2023-08" db="EMBL/GenBank/DDBJ databases">
        <authorList>
            <person name="Audoor S."/>
            <person name="Bilcke G."/>
        </authorList>
    </citation>
    <scope>NUCLEOTIDE SEQUENCE</scope>
</reference>
<dbReference type="EMBL" id="CAKOGP040002114">
    <property type="protein sequence ID" value="CAJ1962723.1"/>
    <property type="molecule type" value="Genomic_DNA"/>
</dbReference>
<sequence length="415" mass="47441">MITNIESIGNINGTTSVTPDSGYDFGGAGYDGEFESESLNYSDDNITLSIDTLRSSFSLPFLEDEVQRNRPKISKESFATSTRVMESISSKENGSSISKNSTRHVVKSPFLEKPLPIPNFKFDANSTSTHDDDDACSLHNQATQLPCERFADDSSRDSTLEKTPLRKRKSDHTYLDPRPFRRSSRKRKPVDFGKRNLEVSSSDSEDEHPSSERREPRREPRRDPSSFPCSPTLTCRLLDRDDVEPKDGFYDLQATVSRRIKQDSEVPIYEYLCRWNPTWEPASMVEKKKWKGEGSWKLELILDTRMVRDGDMYAEEYLCKWADSWEPEDNLSDEALRVAQSRFRDGNGNEDDEIEQGNGSDDSTEGKFSFNGVVHDTRLERVTAQRESAKEVVRRIVKQKMHDERTNNIANAADE</sequence>
<evidence type="ECO:0000313" key="3">
    <source>
        <dbReference type="Proteomes" id="UP001295423"/>
    </source>
</evidence>
<organism evidence="2 3">
    <name type="scientific">Cylindrotheca closterium</name>
    <dbReference type="NCBI Taxonomy" id="2856"/>
    <lineage>
        <taxon>Eukaryota</taxon>
        <taxon>Sar</taxon>
        <taxon>Stramenopiles</taxon>
        <taxon>Ochrophyta</taxon>
        <taxon>Bacillariophyta</taxon>
        <taxon>Bacillariophyceae</taxon>
        <taxon>Bacillariophycidae</taxon>
        <taxon>Bacillariales</taxon>
        <taxon>Bacillariaceae</taxon>
        <taxon>Cylindrotheca</taxon>
    </lineage>
</organism>
<protein>
    <recommendedName>
        <fullName evidence="4">Chromo domain-containing protein</fullName>
    </recommendedName>
</protein>
<evidence type="ECO:0000313" key="2">
    <source>
        <dbReference type="EMBL" id="CAJ1962723.1"/>
    </source>
</evidence>
<evidence type="ECO:0008006" key="4">
    <source>
        <dbReference type="Google" id="ProtNLM"/>
    </source>
</evidence>
<accession>A0AAD2JLV3</accession>
<gene>
    <name evidence="2" type="ORF">CYCCA115_LOCUS19824</name>
</gene>
<feature type="compositionally biased region" description="Basic and acidic residues" evidence="1">
    <location>
        <begin position="207"/>
        <end position="224"/>
    </location>
</feature>
<feature type="region of interest" description="Disordered" evidence="1">
    <location>
        <begin position="343"/>
        <end position="372"/>
    </location>
</feature>
<feature type="region of interest" description="Disordered" evidence="1">
    <location>
        <begin position="147"/>
        <end position="230"/>
    </location>
</feature>
<keyword evidence="3" id="KW-1185">Reference proteome</keyword>
<feature type="compositionally biased region" description="Basic and acidic residues" evidence="1">
    <location>
        <begin position="149"/>
        <end position="164"/>
    </location>
</feature>
<dbReference type="SUPFAM" id="SSF54160">
    <property type="entry name" value="Chromo domain-like"/>
    <property type="match status" value="1"/>
</dbReference>
<evidence type="ECO:0000256" key="1">
    <source>
        <dbReference type="SAM" id="MobiDB-lite"/>
    </source>
</evidence>